<dbReference type="AlphaFoldDB" id="A0A2Z7BM32"/>
<feature type="region of interest" description="Disordered" evidence="1">
    <location>
        <begin position="42"/>
        <end position="78"/>
    </location>
</feature>
<accession>A0A2Z7BM32</accession>
<keyword evidence="3" id="KW-1185">Reference proteome</keyword>
<dbReference type="Proteomes" id="UP000250235">
    <property type="component" value="Unassembled WGS sequence"/>
</dbReference>
<evidence type="ECO:0000313" key="2">
    <source>
        <dbReference type="EMBL" id="KZV35356.1"/>
    </source>
</evidence>
<evidence type="ECO:0008006" key="4">
    <source>
        <dbReference type="Google" id="ProtNLM"/>
    </source>
</evidence>
<gene>
    <name evidence="2" type="ORF">F511_37818</name>
</gene>
<feature type="region of interest" description="Disordered" evidence="1">
    <location>
        <begin position="95"/>
        <end position="117"/>
    </location>
</feature>
<organism evidence="2 3">
    <name type="scientific">Dorcoceras hygrometricum</name>
    <dbReference type="NCBI Taxonomy" id="472368"/>
    <lineage>
        <taxon>Eukaryota</taxon>
        <taxon>Viridiplantae</taxon>
        <taxon>Streptophyta</taxon>
        <taxon>Embryophyta</taxon>
        <taxon>Tracheophyta</taxon>
        <taxon>Spermatophyta</taxon>
        <taxon>Magnoliopsida</taxon>
        <taxon>eudicotyledons</taxon>
        <taxon>Gunneridae</taxon>
        <taxon>Pentapetalae</taxon>
        <taxon>asterids</taxon>
        <taxon>lamiids</taxon>
        <taxon>Lamiales</taxon>
        <taxon>Gesneriaceae</taxon>
        <taxon>Didymocarpoideae</taxon>
        <taxon>Trichosporeae</taxon>
        <taxon>Loxocarpinae</taxon>
        <taxon>Dorcoceras</taxon>
    </lineage>
</organism>
<protein>
    <recommendedName>
        <fullName evidence="4">Splicing factor 3B subunit 1-like</fullName>
    </recommendedName>
</protein>
<feature type="compositionally biased region" description="Basic residues" evidence="1">
    <location>
        <begin position="42"/>
        <end position="51"/>
    </location>
</feature>
<dbReference type="EMBL" id="KV004621">
    <property type="protein sequence ID" value="KZV35356.1"/>
    <property type="molecule type" value="Genomic_DNA"/>
</dbReference>
<feature type="region of interest" description="Disordered" evidence="1">
    <location>
        <begin position="523"/>
        <end position="596"/>
    </location>
</feature>
<feature type="compositionally biased region" description="Basic residues" evidence="1">
    <location>
        <begin position="107"/>
        <end position="116"/>
    </location>
</feature>
<evidence type="ECO:0000256" key="1">
    <source>
        <dbReference type="SAM" id="MobiDB-lite"/>
    </source>
</evidence>
<name>A0A2Z7BM32_9LAMI</name>
<proteinExistence type="predicted"/>
<sequence length="596" mass="65754">MELGESSEFPSSKVLTEKTVHRYIVLNDKVGMEVVTAEPRVKKTTTKKAAKRPATDAAVAPVVKKKRTTKSKTGSSKENLETLPVEAVPLQMIAPTPVAPAEQPPVPKRKSQKRERRLILSSDDEIVDSEPVFGGSIVGEAAIEGVEDTAEKDVGTVVESVSIFEAETAVDSVNVETVVESVDEPVSLPAVENVLSKGISTADDVDVIIEQVITETAQLETDEGKLFDKPDVSRATAENQAVEKADEVERWFDLPYEVLFAGNTKKMVTTASDTDEEFISDQVFGTGVEKMETEAVEQTTDEAMSLEDILMTIPVDCSLPSAGVEVTKIILGGTISIPGFNEGDWYKACLPKISAADKGKAPLLERDPVKGNPIKERFSLILSDIEVLVMLREQIIDEVDRFFNSFSLNRLATLKIDESYLTSRHSFCRGLKQTPRELLSTEGREGSSATDLKVLEMFYDLHMFVVEELKEQTMAHDLGWERRVALKFLKVAHEIECQLFLGGYLSYVQRLFELIAFLTKGSDDKKGEGSSSRPQPPPDNERRPSGRNGGSGNRAEEQSRYRGGSRSRGNRSGSFKRRYSNSGGGPFRRSFEDWLG</sequence>
<reference evidence="2 3" key="1">
    <citation type="journal article" date="2015" name="Proc. Natl. Acad. Sci. U.S.A.">
        <title>The resurrection genome of Boea hygrometrica: A blueprint for survival of dehydration.</title>
        <authorList>
            <person name="Xiao L."/>
            <person name="Yang G."/>
            <person name="Zhang L."/>
            <person name="Yang X."/>
            <person name="Zhao S."/>
            <person name="Ji Z."/>
            <person name="Zhou Q."/>
            <person name="Hu M."/>
            <person name="Wang Y."/>
            <person name="Chen M."/>
            <person name="Xu Y."/>
            <person name="Jin H."/>
            <person name="Xiao X."/>
            <person name="Hu G."/>
            <person name="Bao F."/>
            <person name="Hu Y."/>
            <person name="Wan P."/>
            <person name="Li L."/>
            <person name="Deng X."/>
            <person name="Kuang T."/>
            <person name="Xiang C."/>
            <person name="Zhu J.K."/>
            <person name="Oliver M.J."/>
            <person name="He Y."/>
        </authorList>
    </citation>
    <scope>NUCLEOTIDE SEQUENCE [LARGE SCALE GENOMIC DNA]</scope>
    <source>
        <strain evidence="3">cv. XS01</strain>
    </source>
</reference>
<evidence type="ECO:0000313" key="3">
    <source>
        <dbReference type="Proteomes" id="UP000250235"/>
    </source>
</evidence>
<feature type="compositionally biased region" description="Basic residues" evidence="1">
    <location>
        <begin position="563"/>
        <end position="579"/>
    </location>
</feature>